<reference evidence="1 2" key="1">
    <citation type="submission" date="2024-07" db="EMBL/GenBank/DDBJ databases">
        <title>The genome sequence of type strain Sediminicola arcticus GDMCC 1.2805.</title>
        <authorList>
            <person name="Liu Y."/>
        </authorList>
    </citation>
    <scope>NUCLEOTIDE SEQUENCE [LARGE SCALE GENOMIC DNA]</scope>
    <source>
        <strain evidence="1 2">GDMCC 1.2805</strain>
    </source>
</reference>
<evidence type="ECO:0000313" key="1">
    <source>
        <dbReference type="EMBL" id="MET6989135.1"/>
    </source>
</evidence>
<sequence length="269" mass="32326">MLETIKYATISNIYTKDLIFYEPDNTQQLVQMCENYGISYLPGKDRASCYRLIDGNFILSELTDNIICQPFDRLFDKYTISKFEKGSHDEVMFVMDEGKIKGVVHIVDYNADFINYEFFKLTFQFEKMLRQLMLLHKETDETLIAWMKQKGAKSEHWNTRYIECTPEDQEKRNELILKRRECNPFQTFFLNDLLYFSASRKYVSKEFRKSLDEIKIIRNWVAHNKDLTHKSQTNNQPLYKIDELKKFVSHANTFFNCYEELEYKIKKEL</sequence>
<comment type="caution">
    <text evidence="1">The sequence shown here is derived from an EMBL/GenBank/DDBJ whole genome shotgun (WGS) entry which is preliminary data.</text>
</comment>
<organism evidence="1 2">
    <name type="scientific">Sediminicola arcticus</name>
    <dbReference type="NCBI Taxonomy" id="1574308"/>
    <lineage>
        <taxon>Bacteria</taxon>
        <taxon>Pseudomonadati</taxon>
        <taxon>Bacteroidota</taxon>
        <taxon>Flavobacteriia</taxon>
        <taxon>Flavobacteriales</taxon>
        <taxon>Flavobacteriaceae</taxon>
        <taxon>Sediminicola</taxon>
    </lineage>
</organism>
<evidence type="ECO:0000313" key="2">
    <source>
        <dbReference type="Proteomes" id="UP001549799"/>
    </source>
</evidence>
<protein>
    <recommendedName>
        <fullName evidence="3">Swt1-like HEPN domain-containing protein</fullName>
    </recommendedName>
</protein>
<keyword evidence="2" id="KW-1185">Reference proteome</keyword>
<evidence type="ECO:0008006" key="3">
    <source>
        <dbReference type="Google" id="ProtNLM"/>
    </source>
</evidence>
<gene>
    <name evidence="1" type="ORF">ABXZ36_00575</name>
</gene>
<dbReference type="RefSeq" id="WP_354613504.1">
    <property type="nucleotide sequence ID" value="NZ_JBEXAE010000001.1"/>
</dbReference>
<proteinExistence type="predicted"/>
<dbReference type="Proteomes" id="UP001549799">
    <property type="component" value="Unassembled WGS sequence"/>
</dbReference>
<dbReference type="EMBL" id="JBEXAE010000001">
    <property type="protein sequence ID" value="MET6989135.1"/>
    <property type="molecule type" value="Genomic_DNA"/>
</dbReference>
<accession>A0ABV2SQW5</accession>
<name>A0ABV2SQW5_9FLAO</name>